<dbReference type="Gene3D" id="1.10.443.10">
    <property type="entry name" value="Intergrase catalytic core"/>
    <property type="match status" value="1"/>
</dbReference>
<keyword evidence="1" id="KW-0233">DNA recombination</keyword>
<dbReference type="InterPro" id="IPR002104">
    <property type="entry name" value="Integrase_catalytic"/>
</dbReference>
<dbReference type="Pfam" id="PF00589">
    <property type="entry name" value="Phage_integrase"/>
    <property type="match status" value="1"/>
</dbReference>
<sequence length="77" mass="8874">MVKDDAHEEVQGLSDEEIDMILDSYDDKQFAQWRDKRLVLLLLDTGLRINEAMSLTAEQVDFHQNTLLVPSSIAKNR</sequence>
<proteinExistence type="predicted"/>
<dbReference type="SUPFAM" id="SSF56349">
    <property type="entry name" value="DNA breaking-rejoining enzymes"/>
    <property type="match status" value="1"/>
</dbReference>
<dbReference type="InterPro" id="IPR013762">
    <property type="entry name" value="Integrase-like_cat_sf"/>
</dbReference>
<dbReference type="GO" id="GO:0003677">
    <property type="term" value="F:DNA binding"/>
    <property type="evidence" value="ECO:0007669"/>
    <property type="project" value="InterPro"/>
</dbReference>
<reference evidence="3" key="1">
    <citation type="submission" date="2023-08" db="EMBL/GenBank/DDBJ databases">
        <title>Nitrogen cycling bacteria in agricultural field soils.</title>
        <authorList>
            <person name="Jang J."/>
        </authorList>
    </citation>
    <scope>NUCLEOTIDE SEQUENCE</scope>
    <source>
        <strain evidence="3">PS3-36</strain>
    </source>
</reference>
<accession>A0AA90TW25</accession>
<dbReference type="PROSITE" id="PS51898">
    <property type="entry name" value="TYR_RECOMBINASE"/>
    <property type="match status" value="1"/>
</dbReference>
<keyword evidence="4" id="KW-1185">Reference proteome</keyword>
<dbReference type="GO" id="GO:0006310">
    <property type="term" value="P:DNA recombination"/>
    <property type="evidence" value="ECO:0007669"/>
    <property type="project" value="UniProtKB-KW"/>
</dbReference>
<dbReference type="AlphaFoldDB" id="A0AA90TW25"/>
<evidence type="ECO:0000256" key="1">
    <source>
        <dbReference type="ARBA" id="ARBA00023172"/>
    </source>
</evidence>
<name>A0AA90TW25_9BACI</name>
<comment type="caution">
    <text evidence="3">The sequence shown here is derived from an EMBL/GenBank/DDBJ whole genome shotgun (WGS) entry which is preliminary data.</text>
</comment>
<protein>
    <submittedName>
        <fullName evidence="3">Tyrosine-type recombinase/integrase</fullName>
    </submittedName>
</protein>
<dbReference type="InterPro" id="IPR011010">
    <property type="entry name" value="DNA_brk_join_enz"/>
</dbReference>
<organism evidence="3 4">
    <name type="scientific">Bacillus salipaludis</name>
    <dbReference type="NCBI Taxonomy" id="2547811"/>
    <lineage>
        <taxon>Bacteria</taxon>
        <taxon>Bacillati</taxon>
        <taxon>Bacillota</taxon>
        <taxon>Bacilli</taxon>
        <taxon>Bacillales</taxon>
        <taxon>Bacillaceae</taxon>
        <taxon>Bacillus</taxon>
    </lineage>
</organism>
<evidence type="ECO:0000313" key="3">
    <source>
        <dbReference type="EMBL" id="MDQ6598888.1"/>
    </source>
</evidence>
<dbReference type="EMBL" id="JAVGVR010000001">
    <property type="protein sequence ID" value="MDQ6598888.1"/>
    <property type="molecule type" value="Genomic_DNA"/>
</dbReference>
<feature type="domain" description="Tyr recombinase" evidence="2">
    <location>
        <begin position="8"/>
        <end position="77"/>
    </location>
</feature>
<gene>
    <name evidence="3" type="ORF">RCG21_21460</name>
</gene>
<dbReference type="RefSeq" id="WP_308913750.1">
    <property type="nucleotide sequence ID" value="NZ_JAVGVR010000001.1"/>
</dbReference>
<dbReference type="Proteomes" id="UP001178888">
    <property type="component" value="Unassembled WGS sequence"/>
</dbReference>
<dbReference type="GO" id="GO:0015074">
    <property type="term" value="P:DNA integration"/>
    <property type="evidence" value="ECO:0007669"/>
    <property type="project" value="InterPro"/>
</dbReference>
<evidence type="ECO:0000313" key="4">
    <source>
        <dbReference type="Proteomes" id="UP001178888"/>
    </source>
</evidence>
<evidence type="ECO:0000259" key="2">
    <source>
        <dbReference type="PROSITE" id="PS51898"/>
    </source>
</evidence>